<name>A0A2U3DBB7_SULT2</name>
<evidence type="ECO:0000256" key="5">
    <source>
        <dbReference type="RuleBase" id="RU361157"/>
    </source>
</evidence>
<reference evidence="7 8" key="1">
    <citation type="submission" date="2016-11" db="EMBL/GenBank/DDBJ databases">
        <title>Comparative genomics of Acidibacillus ferroxidans species.</title>
        <authorList>
            <person name="Oliveira G."/>
            <person name="Nunes G."/>
            <person name="Oliveira R."/>
            <person name="Araujo F."/>
            <person name="Salim A."/>
            <person name="Scholte L."/>
            <person name="Morais D."/>
            <person name="Nancucheo I."/>
            <person name="Johnson D.B."/>
            <person name="Grail B."/>
            <person name="Bittencourt J."/>
            <person name="Valadares R."/>
        </authorList>
    </citation>
    <scope>NUCLEOTIDE SEQUENCE [LARGE SCALE GENOMIC DNA]</scope>
    <source>
        <strain evidence="7 8">Y002</strain>
    </source>
</reference>
<accession>A0A2U3DBB7</accession>
<dbReference type="OrthoDB" id="9774758at2"/>
<keyword evidence="5" id="KW-0813">Transport</keyword>
<comment type="subcellular location">
    <subcellularLocation>
        <location evidence="5">Cell membrane</location>
        <topology evidence="5">Multi-pass membrane protein</topology>
    </subcellularLocation>
    <subcellularLocation>
        <location evidence="1">Membrane</location>
        <topology evidence="1">Multi-pass membrane protein</topology>
    </subcellularLocation>
</comment>
<feature type="transmembrane region" description="Helical" evidence="5">
    <location>
        <begin position="21"/>
        <end position="37"/>
    </location>
</feature>
<evidence type="ECO:0000256" key="4">
    <source>
        <dbReference type="ARBA" id="ARBA00023136"/>
    </source>
</evidence>
<feature type="transmembrane region" description="Helical" evidence="5">
    <location>
        <begin position="57"/>
        <end position="75"/>
    </location>
</feature>
<dbReference type="PRINTS" id="PR00164">
    <property type="entry name" value="ABC2TRNSPORT"/>
</dbReference>
<keyword evidence="2 5" id="KW-0812">Transmembrane</keyword>
<evidence type="ECO:0000256" key="2">
    <source>
        <dbReference type="ARBA" id="ARBA00022692"/>
    </source>
</evidence>
<dbReference type="InterPro" id="IPR000412">
    <property type="entry name" value="ABC_2_transport"/>
</dbReference>
<evidence type="ECO:0000256" key="1">
    <source>
        <dbReference type="ARBA" id="ARBA00004141"/>
    </source>
</evidence>
<dbReference type="InterPro" id="IPR013525">
    <property type="entry name" value="ABC2_TM"/>
</dbReference>
<dbReference type="GO" id="GO:0043190">
    <property type="term" value="C:ATP-binding cassette (ABC) transporter complex"/>
    <property type="evidence" value="ECO:0007669"/>
    <property type="project" value="InterPro"/>
</dbReference>
<dbReference type="InterPro" id="IPR047817">
    <property type="entry name" value="ABC2_TM_bact-type"/>
</dbReference>
<sequence length="248" mass="28272">MNGLWRLLVIETKLFFREKQAVFWTFLFPLAMIWLFGEMFGKSSVDGMSYSDAYVPSWLAINMLTIALFTIGTTLSSYRQTGVLRRLQATPVPSWMILAAHMAYGIVIFSFSALVVILFGKLQFQLNWPKYWGSTFLALFLSVAALFPFGLLLTSFAKNPRTAAAISSLLLYLMLFLSGATFPVSEMPKFLQQISKILPLYYVIDLLRKTWNFYPISKEGTDVWVLVVIFIGSILLAPRFFRWNGESS</sequence>
<dbReference type="Pfam" id="PF01061">
    <property type="entry name" value="ABC2_membrane"/>
    <property type="match status" value="1"/>
</dbReference>
<organism evidence="7 8">
    <name type="scientific">Sulfoacidibacillus thermotolerans</name>
    <name type="common">Acidibacillus sulfuroxidans</name>
    <dbReference type="NCBI Taxonomy" id="1765684"/>
    <lineage>
        <taxon>Bacteria</taxon>
        <taxon>Bacillati</taxon>
        <taxon>Bacillota</taxon>
        <taxon>Bacilli</taxon>
        <taxon>Bacillales</taxon>
        <taxon>Alicyclobacillaceae</taxon>
        <taxon>Sulfoacidibacillus</taxon>
    </lineage>
</organism>
<feature type="transmembrane region" description="Helical" evidence="5">
    <location>
        <begin position="95"/>
        <end position="119"/>
    </location>
</feature>
<evidence type="ECO:0000259" key="6">
    <source>
        <dbReference type="PROSITE" id="PS51012"/>
    </source>
</evidence>
<comment type="similarity">
    <text evidence="5">Belongs to the ABC-2 integral membrane protein family.</text>
</comment>
<dbReference type="RefSeq" id="WP_109429767.1">
    <property type="nucleotide sequence ID" value="NZ_MPDK01000003.1"/>
</dbReference>
<dbReference type="AlphaFoldDB" id="A0A2U3DBB7"/>
<dbReference type="GO" id="GO:0140359">
    <property type="term" value="F:ABC-type transporter activity"/>
    <property type="evidence" value="ECO:0007669"/>
    <property type="project" value="InterPro"/>
</dbReference>
<feature type="transmembrane region" description="Helical" evidence="5">
    <location>
        <begin position="131"/>
        <end position="151"/>
    </location>
</feature>
<dbReference type="Proteomes" id="UP000245380">
    <property type="component" value="Unassembled WGS sequence"/>
</dbReference>
<dbReference type="PIRSF" id="PIRSF006648">
    <property type="entry name" value="DrrB"/>
    <property type="match status" value="1"/>
</dbReference>
<protein>
    <recommendedName>
        <fullName evidence="5">Transport permease protein</fullName>
    </recommendedName>
</protein>
<dbReference type="InterPro" id="IPR052902">
    <property type="entry name" value="ABC-2_transporter"/>
</dbReference>
<keyword evidence="8" id="KW-1185">Reference proteome</keyword>
<feature type="transmembrane region" description="Helical" evidence="5">
    <location>
        <begin position="223"/>
        <end position="241"/>
    </location>
</feature>
<evidence type="ECO:0000256" key="3">
    <source>
        <dbReference type="ARBA" id="ARBA00022989"/>
    </source>
</evidence>
<keyword evidence="4 5" id="KW-0472">Membrane</keyword>
<dbReference type="PANTHER" id="PTHR43027">
    <property type="entry name" value="DOXORUBICIN RESISTANCE ABC TRANSPORTER PERMEASE PROTEIN DRRC-RELATED"/>
    <property type="match status" value="1"/>
</dbReference>
<evidence type="ECO:0000313" key="8">
    <source>
        <dbReference type="Proteomes" id="UP000245380"/>
    </source>
</evidence>
<proteinExistence type="inferred from homology"/>
<evidence type="ECO:0000313" key="7">
    <source>
        <dbReference type="EMBL" id="PWI58570.1"/>
    </source>
</evidence>
<feature type="transmembrane region" description="Helical" evidence="5">
    <location>
        <begin position="163"/>
        <end position="182"/>
    </location>
</feature>
<keyword evidence="5" id="KW-1003">Cell membrane</keyword>
<keyword evidence="3 5" id="KW-1133">Transmembrane helix</keyword>
<dbReference type="PANTHER" id="PTHR43027:SF2">
    <property type="entry name" value="TRANSPORT PERMEASE PROTEIN"/>
    <property type="match status" value="1"/>
</dbReference>
<comment type="caution">
    <text evidence="7">The sequence shown here is derived from an EMBL/GenBank/DDBJ whole genome shotgun (WGS) entry which is preliminary data.</text>
</comment>
<feature type="domain" description="ABC transmembrane type-2" evidence="6">
    <location>
        <begin position="20"/>
        <end position="244"/>
    </location>
</feature>
<dbReference type="EMBL" id="MPDK01000003">
    <property type="protein sequence ID" value="PWI58570.1"/>
    <property type="molecule type" value="Genomic_DNA"/>
</dbReference>
<dbReference type="PROSITE" id="PS51012">
    <property type="entry name" value="ABC_TM2"/>
    <property type="match status" value="1"/>
</dbReference>
<gene>
    <name evidence="7" type="ORF">BM613_03390</name>
</gene>